<evidence type="ECO:0000259" key="2">
    <source>
        <dbReference type="PROSITE" id="PS50883"/>
    </source>
</evidence>
<gene>
    <name evidence="5" type="ORF">ACFSCV_07260</name>
</gene>
<dbReference type="PANTHER" id="PTHR44757">
    <property type="entry name" value="DIGUANYLATE CYCLASE DGCP"/>
    <property type="match status" value="1"/>
</dbReference>
<feature type="transmembrane region" description="Helical" evidence="1">
    <location>
        <begin position="219"/>
        <end position="240"/>
    </location>
</feature>
<dbReference type="SUPFAM" id="SSF55785">
    <property type="entry name" value="PYP-like sensor domain (PAS domain)"/>
    <property type="match status" value="1"/>
</dbReference>
<dbReference type="SMART" id="SM00091">
    <property type="entry name" value="PAS"/>
    <property type="match status" value="1"/>
</dbReference>
<feature type="transmembrane region" description="Helical" evidence="1">
    <location>
        <begin position="145"/>
        <end position="167"/>
    </location>
</feature>
<dbReference type="PROSITE" id="PS50887">
    <property type="entry name" value="GGDEF"/>
    <property type="match status" value="1"/>
</dbReference>
<feature type="domain" description="GGDEF" evidence="3">
    <location>
        <begin position="394"/>
        <end position="525"/>
    </location>
</feature>
<organism evidence="5 6">
    <name type="scientific">Methylopila henanensis</name>
    <dbReference type="NCBI Taxonomy" id="873516"/>
    <lineage>
        <taxon>Bacteria</taxon>
        <taxon>Pseudomonadati</taxon>
        <taxon>Pseudomonadota</taxon>
        <taxon>Alphaproteobacteria</taxon>
        <taxon>Hyphomicrobiales</taxon>
        <taxon>Methylopilaceae</taxon>
        <taxon>Methylopila</taxon>
    </lineage>
</organism>
<dbReference type="InterPro" id="IPR043128">
    <property type="entry name" value="Rev_trsase/Diguanyl_cyclase"/>
</dbReference>
<evidence type="ECO:0000313" key="5">
    <source>
        <dbReference type="EMBL" id="MFD1702799.1"/>
    </source>
</evidence>
<keyword evidence="1" id="KW-0472">Membrane</keyword>
<dbReference type="Pfam" id="PF13188">
    <property type="entry name" value="PAS_8"/>
    <property type="match status" value="1"/>
</dbReference>
<sequence length="790" mass="83554">MALSQLTSDPLDPTTLAFALASSVAAAILLFSLMRRVELVEDAGRKSLWVGVTASSVGLLLWAAHVGGMLAVGAGFDAGFDLRIAGAALVVTVAMVGCGVAIAAPKLSENGVLNAAAGGAAVGAALLLTHYVGVNAVRFPGRIDVFGGLFLFGGGLAIATSAAAFALAATFRGLYGRMAASAVFAVGAFAFHALGAVAVDATLDPRIAIPDVAVDHIQALAAAAAAASGLLLFALFAIVLDWRLENRGGSEVDRLQALSDLSSEGLVVCDDLKIVDVNVAAARLMGLDPTVLRRRAFRDFIDAPDPDRVLSASLAKPQNALLRSTGGEPQPVEIASRDLQVLGRTRRVFTLRDVSEQRRSETQIRHLAYHDPLTGLANRAAFNEALAGALKRVGEVALFCIDLDRFKEVNDVFGHSTGDEILKTAARRIVAAAPDAMVFRLGGDEFVAIGTGPDAGDADKLARRLTERLNVETVVGGTMIRCGASVGFAVYPHHGATIDALFANADAALYRAKADGRGFARGFEPDMDLALRERRVLQQDLATAISRNEMFLHWMPQADTVSGEIRGFEALLRWKHPTRGVVPPGVFIPAAEETAAIVPIGEWVLRTACAEAVRWMRPGKVAVNLSPVQFQHGDIVGLVHGILLETGLPAGRLELEITEGVLLHDLPGALSTLRRLKALGVQIAMDDFGTGYSSLSYLQAFPFDRIKIDASFIRTLGSSPQAKAIVRAVVALGASLDMPITAEGVETHEQRSFLAELRCDEIQGYLVGRPTPLVSFDSPFERPGRARVAG</sequence>
<feature type="domain" description="EAL" evidence="2">
    <location>
        <begin position="534"/>
        <end position="784"/>
    </location>
</feature>
<dbReference type="NCBIfam" id="TIGR00254">
    <property type="entry name" value="GGDEF"/>
    <property type="match status" value="1"/>
</dbReference>
<keyword evidence="1" id="KW-1133">Transmembrane helix</keyword>
<dbReference type="InterPro" id="IPR001633">
    <property type="entry name" value="EAL_dom"/>
</dbReference>
<dbReference type="InterPro" id="IPR035919">
    <property type="entry name" value="EAL_sf"/>
</dbReference>
<dbReference type="InterPro" id="IPR000014">
    <property type="entry name" value="PAS"/>
</dbReference>
<feature type="transmembrane region" description="Helical" evidence="1">
    <location>
        <begin position="47"/>
        <end position="72"/>
    </location>
</feature>
<dbReference type="InterPro" id="IPR029787">
    <property type="entry name" value="Nucleotide_cyclase"/>
</dbReference>
<dbReference type="InterPro" id="IPR052155">
    <property type="entry name" value="Biofilm_reg_signaling"/>
</dbReference>
<dbReference type="SMART" id="SM00052">
    <property type="entry name" value="EAL"/>
    <property type="match status" value="1"/>
</dbReference>
<feature type="transmembrane region" description="Helical" evidence="1">
    <location>
        <begin position="179"/>
        <end position="199"/>
    </location>
</feature>
<dbReference type="CDD" id="cd01948">
    <property type="entry name" value="EAL"/>
    <property type="match status" value="1"/>
</dbReference>
<evidence type="ECO:0000313" key="6">
    <source>
        <dbReference type="Proteomes" id="UP001597308"/>
    </source>
</evidence>
<name>A0ABW4K518_9HYPH</name>
<dbReference type="Gene3D" id="3.20.20.450">
    <property type="entry name" value="EAL domain"/>
    <property type="match status" value="1"/>
</dbReference>
<proteinExistence type="predicted"/>
<dbReference type="Proteomes" id="UP001597308">
    <property type="component" value="Unassembled WGS sequence"/>
</dbReference>
<dbReference type="InterPro" id="IPR005330">
    <property type="entry name" value="MHYT_dom"/>
</dbReference>
<dbReference type="InterPro" id="IPR000160">
    <property type="entry name" value="GGDEF_dom"/>
</dbReference>
<dbReference type="Pfam" id="PF00563">
    <property type="entry name" value="EAL"/>
    <property type="match status" value="1"/>
</dbReference>
<comment type="caution">
    <text evidence="5">The sequence shown here is derived from an EMBL/GenBank/DDBJ whole genome shotgun (WGS) entry which is preliminary data.</text>
</comment>
<keyword evidence="6" id="KW-1185">Reference proteome</keyword>
<dbReference type="InterPro" id="IPR035965">
    <property type="entry name" value="PAS-like_dom_sf"/>
</dbReference>
<protein>
    <submittedName>
        <fullName evidence="5">Bifunctional diguanylate cyclase/phosphodiesterase</fullName>
    </submittedName>
</protein>
<evidence type="ECO:0000256" key="1">
    <source>
        <dbReference type="PROSITE-ProRule" id="PRU00244"/>
    </source>
</evidence>
<dbReference type="SUPFAM" id="SSF55073">
    <property type="entry name" value="Nucleotide cyclase"/>
    <property type="match status" value="1"/>
</dbReference>
<feature type="transmembrane region" description="Helical" evidence="1">
    <location>
        <begin position="16"/>
        <end position="35"/>
    </location>
</feature>
<feature type="domain" description="MHYT" evidence="4">
    <location>
        <begin position="11"/>
        <end position="202"/>
    </location>
</feature>
<dbReference type="EMBL" id="JBHUER010000004">
    <property type="protein sequence ID" value="MFD1702799.1"/>
    <property type="molecule type" value="Genomic_DNA"/>
</dbReference>
<dbReference type="PROSITE" id="PS50883">
    <property type="entry name" value="EAL"/>
    <property type="match status" value="1"/>
</dbReference>
<dbReference type="RefSeq" id="WP_378798415.1">
    <property type="nucleotide sequence ID" value="NZ_JBHUER010000004.1"/>
</dbReference>
<evidence type="ECO:0000259" key="4">
    <source>
        <dbReference type="PROSITE" id="PS50924"/>
    </source>
</evidence>
<dbReference type="CDD" id="cd00130">
    <property type="entry name" value="PAS"/>
    <property type="match status" value="1"/>
</dbReference>
<accession>A0ABW4K518</accession>
<dbReference type="PROSITE" id="PS50924">
    <property type="entry name" value="MHYT"/>
    <property type="match status" value="1"/>
</dbReference>
<dbReference type="Pfam" id="PF00990">
    <property type="entry name" value="GGDEF"/>
    <property type="match status" value="1"/>
</dbReference>
<dbReference type="Gene3D" id="3.30.450.20">
    <property type="entry name" value="PAS domain"/>
    <property type="match status" value="1"/>
</dbReference>
<dbReference type="CDD" id="cd01949">
    <property type="entry name" value="GGDEF"/>
    <property type="match status" value="1"/>
</dbReference>
<dbReference type="SUPFAM" id="SSF141868">
    <property type="entry name" value="EAL domain-like"/>
    <property type="match status" value="1"/>
</dbReference>
<evidence type="ECO:0000259" key="3">
    <source>
        <dbReference type="PROSITE" id="PS50887"/>
    </source>
</evidence>
<reference evidence="6" key="1">
    <citation type="journal article" date="2019" name="Int. J. Syst. Evol. Microbiol.">
        <title>The Global Catalogue of Microorganisms (GCM) 10K type strain sequencing project: providing services to taxonomists for standard genome sequencing and annotation.</title>
        <authorList>
            <consortium name="The Broad Institute Genomics Platform"/>
            <consortium name="The Broad Institute Genome Sequencing Center for Infectious Disease"/>
            <person name="Wu L."/>
            <person name="Ma J."/>
        </authorList>
    </citation>
    <scope>NUCLEOTIDE SEQUENCE [LARGE SCALE GENOMIC DNA]</scope>
    <source>
        <strain evidence="6">KCTC 23707</strain>
    </source>
</reference>
<dbReference type="PANTHER" id="PTHR44757:SF2">
    <property type="entry name" value="BIOFILM ARCHITECTURE MAINTENANCE PROTEIN MBAA"/>
    <property type="match status" value="1"/>
</dbReference>
<dbReference type="Gene3D" id="3.30.70.270">
    <property type="match status" value="1"/>
</dbReference>
<feature type="transmembrane region" description="Helical" evidence="1">
    <location>
        <begin position="111"/>
        <end position="133"/>
    </location>
</feature>
<keyword evidence="1" id="KW-0812">Transmembrane</keyword>
<dbReference type="SMART" id="SM00267">
    <property type="entry name" value="GGDEF"/>
    <property type="match status" value="1"/>
</dbReference>
<feature type="transmembrane region" description="Helical" evidence="1">
    <location>
        <begin position="84"/>
        <end position="104"/>
    </location>
</feature>